<dbReference type="Pfam" id="PF01592">
    <property type="entry name" value="NifU_N"/>
    <property type="match status" value="1"/>
</dbReference>
<feature type="domain" description="NIF system FeS cluster assembly NifU N-terminal" evidence="1">
    <location>
        <begin position="10"/>
        <end position="132"/>
    </location>
</feature>
<dbReference type="Proteomes" id="UP001596310">
    <property type="component" value="Unassembled WGS sequence"/>
</dbReference>
<dbReference type="PANTHER" id="PTHR10093">
    <property type="entry name" value="IRON-SULFUR CLUSTER ASSEMBLY ENZYME NIFU HOMOLOG"/>
    <property type="match status" value="1"/>
</dbReference>
<proteinExistence type="predicted"/>
<dbReference type="CDD" id="cd06664">
    <property type="entry name" value="IscU_like"/>
    <property type="match status" value="1"/>
</dbReference>
<dbReference type="NCBIfam" id="TIGR01994">
    <property type="entry name" value="SUF_scaf_2"/>
    <property type="match status" value="1"/>
</dbReference>
<gene>
    <name evidence="2" type="primary">sufU</name>
    <name evidence="2" type="ORF">ACFQHW_07925</name>
</gene>
<comment type="caution">
    <text evidence="2">The sequence shown here is derived from an EMBL/GenBank/DDBJ whole genome shotgun (WGS) entry which is preliminary data.</text>
</comment>
<keyword evidence="3" id="KW-1185">Reference proteome</keyword>
<reference evidence="3" key="1">
    <citation type="journal article" date="2019" name="Int. J. Syst. Evol. Microbiol.">
        <title>The Global Catalogue of Microorganisms (GCM) 10K type strain sequencing project: providing services to taxonomists for standard genome sequencing and annotation.</title>
        <authorList>
            <consortium name="The Broad Institute Genomics Platform"/>
            <consortium name="The Broad Institute Genome Sequencing Center for Infectious Disease"/>
            <person name="Wu L."/>
            <person name="Ma J."/>
        </authorList>
    </citation>
    <scope>NUCLEOTIDE SEQUENCE [LARGE SCALE GENOMIC DNA]</scope>
    <source>
        <strain evidence="3">CCM 8897</strain>
    </source>
</reference>
<accession>A0ABW1URK0</accession>
<name>A0ABW1URK0_9LACO</name>
<dbReference type="Gene3D" id="3.90.1010.10">
    <property type="match status" value="1"/>
</dbReference>
<evidence type="ECO:0000313" key="2">
    <source>
        <dbReference type="EMBL" id="MFC6315487.1"/>
    </source>
</evidence>
<evidence type="ECO:0000259" key="1">
    <source>
        <dbReference type="Pfam" id="PF01592"/>
    </source>
</evidence>
<protein>
    <submittedName>
        <fullName evidence="2">Fe-S cluster assembly sulfur transfer protein SufU</fullName>
    </submittedName>
</protein>
<organism evidence="2 3">
    <name type="scientific">Lapidilactobacillus achengensis</name>
    <dbReference type="NCBI Taxonomy" id="2486000"/>
    <lineage>
        <taxon>Bacteria</taxon>
        <taxon>Bacillati</taxon>
        <taxon>Bacillota</taxon>
        <taxon>Bacilli</taxon>
        <taxon>Lactobacillales</taxon>
        <taxon>Lactobacillaceae</taxon>
        <taxon>Lapidilactobacillus</taxon>
    </lineage>
</organism>
<dbReference type="InterPro" id="IPR002871">
    <property type="entry name" value="NIF_FeS_clus_asmbl_NifU_N"/>
</dbReference>
<evidence type="ECO:0000313" key="3">
    <source>
        <dbReference type="Proteomes" id="UP001596310"/>
    </source>
</evidence>
<dbReference type="EMBL" id="JBHSSM010000018">
    <property type="protein sequence ID" value="MFC6315487.1"/>
    <property type="molecule type" value="Genomic_DNA"/>
</dbReference>
<dbReference type="SUPFAM" id="SSF82649">
    <property type="entry name" value="SufE/NifU"/>
    <property type="match status" value="1"/>
</dbReference>
<sequence length="151" mass="16421">MNLGGLNDLYRQLIIDHAQHPHHHGELPAASQTITLNNPTCGDVIKLAVTFADDRIEQIAFSGEGCSISQASASMMTDLVQGQTRAQAKKEIQVFLEMLMENPEATQDDPDELLGDAAVLAAVVKFPARIKCATLAWKALEQAISEEEAHE</sequence>
<dbReference type="RefSeq" id="WP_125598646.1">
    <property type="nucleotide sequence ID" value="NZ_JBHSSM010000018.1"/>
</dbReference>